<organism evidence="1">
    <name type="scientific">termite gut metagenome</name>
    <dbReference type="NCBI Taxonomy" id="433724"/>
    <lineage>
        <taxon>unclassified sequences</taxon>
        <taxon>metagenomes</taxon>
        <taxon>organismal metagenomes</taxon>
    </lineage>
</organism>
<protein>
    <submittedName>
        <fullName evidence="1">Uncharacterized protein</fullName>
    </submittedName>
</protein>
<gene>
    <name evidence="1" type="ORF">EZS27_010968</name>
</gene>
<evidence type="ECO:0000313" key="1">
    <source>
        <dbReference type="EMBL" id="KAA6341223.1"/>
    </source>
</evidence>
<comment type="caution">
    <text evidence="1">The sequence shown here is derived from an EMBL/GenBank/DDBJ whole genome shotgun (WGS) entry which is preliminary data.</text>
</comment>
<dbReference type="EMBL" id="SNRY01000404">
    <property type="protein sequence ID" value="KAA6341223.1"/>
    <property type="molecule type" value="Genomic_DNA"/>
</dbReference>
<sequence>MGTVRSFCRYERGKFPLMRNMNHFNCAMASFIRRMASVIFPSEVA</sequence>
<accession>A0A5J4S783</accession>
<name>A0A5J4S783_9ZZZZ</name>
<dbReference type="AlphaFoldDB" id="A0A5J4S783"/>
<reference evidence="1" key="1">
    <citation type="submission" date="2019-03" db="EMBL/GenBank/DDBJ databases">
        <title>Single cell metagenomics reveals metabolic interactions within the superorganism composed of flagellate Streblomastix strix and complex community of Bacteroidetes bacteria on its surface.</title>
        <authorList>
            <person name="Treitli S.C."/>
            <person name="Kolisko M."/>
            <person name="Husnik F."/>
            <person name="Keeling P."/>
            <person name="Hampl V."/>
        </authorList>
    </citation>
    <scope>NUCLEOTIDE SEQUENCE</scope>
    <source>
        <strain evidence="1">STM</strain>
    </source>
</reference>
<proteinExistence type="predicted"/>